<feature type="region of interest" description="Disordered" evidence="1">
    <location>
        <begin position="15"/>
        <end position="83"/>
    </location>
</feature>
<organism evidence="2 3">
    <name type="scientific">Eragrostis curvula</name>
    <name type="common">weeping love grass</name>
    <dbReference type="NCBI Taxonomy" id="38414"/>
    <lineage>
        <taxon>Eukaryota</taxon>
        <taxon>Viridiplantae</taxon>
        <taxon>Streptophyta</taxon>
        <taxon>Embryophyta</taxon>
        <taxon>Tracheophyta</taxon>
        <taxon>Spermatophyta</taxon>
        <taxon>Magnoliopsida</taxon>
        <taxon>Liliopsida</taxon>
        <taxon>Poales</taxon>
        <taxon>Poaceae</taxon>
        <taxon>PACMAD clade</taxon>
        <taxon>Chloridoideae</taxon>
        <taxon>Eragrostideae</taxon>
        <taxon>Eragrostidinae</taxon>
        <taxon>Eragrostis</taxon>
    </lineage>
</organism>
<feature type="compositionally biased region" description="Polar residues" evidence="1">
    <location>
        <begin position="54"/>
        <end position="76"/>
    </location>
</feature>
<name>A0A5J9TV24_9POAL</name>
<sequence>AASFPRSCVERHISARFQKHPAARINTRTPSPLHACSAAREGQASAPFPKDNNENAANTYLSTRSSAPHTARSDQPSAAKRKSKCKPLGLLVNCVTDDARDLPEIPSRLAVLADKRAVLP</sequence>
<gene>
    <name evidence="2" type="ORF">EJB05_38737</name>
</gene>
<feature type="non-terminal residue" evidence="2">
    <location>
        <position position="1"/>
    </location>
</feature>
<dbReference type="EMBL" id="RWGY01000031">
    <property type="protein sequence ID" value="TVU15229.1"/>
    <property type="molecule type" value="Genomic_DNA"/>
</dbReference>
<dbReference type="Gramene" id="TVU15229">
    <property type="protein sequence ID" value="TVU15229"/>
    <property type="gene ID" value="EJB05_38737"/>
</dbReference>
<dbReference type="Proteomes" id="UP000324897">
    <property type="component" value="Unassembled WGS sequence"/>
</dbReference>
<feature type="non-terminal residue" evidence="2">
    <location>
        <position position="120"/>
    </location>
</feature>
<proteinExistence type="predicted"/>
<comment type="caution">
    <text evidence="2">The sequence shown here is derived from an EMBL/GenBank/DDBJ whole genome shotgun (WGS) entry which is preliminary data.</text>
</comment>
<dbReference type="AlphaFoldDB" id="A0A5J9TV24"/>
<accession>A0A5J9TV24</accession>
<evidence type="ECO:0000256" key="1">
    <source>
        <dbReference type="SAM" id="MobiDB-lite"/>
    </source>
</evidence>
<evidence type="ECO:0000313" key="2">
    <source>
        <dbReference type="EMBL" id="TVU15229.1"/>
    </source>
</evidence>
<protein>
    <submittedName>
        <fullName evidence="2">Uncharacterized protein</fullName>
    </submittedName>
</protein>
<keyword evidence="3" id="KW-1185">Reference proteome</keyword>
<evidence type="ECO:0000313" key="3">
    <source>
        <dbReference type="Proteomes" id="UP000324897"/>
    </source>
</evidence>
<reference evidence="2 3" key="1">
    <citation type="journal article" date="2019" name="Sci. Rep.">
        <title>A high-quality genome of Eragrostis curvula grass provides insights into Poaceae evolution and supports new strategies to enhance forage quality.</title>
        <authorList>
            <person name="Carballo J."/>
            <person name="Santos B.A.C.M."/>
            <person name="Zappacosta D."/>
            <person name="Garbus I."/>
            <person name="Selva J.P."/>
            <person name="Gallo C.A."/>
            <person name="Diaz A."/>
            <person name="Albertini E."/>
            <person name="Caccamo M."/>
            <person name="Echenique V."/>
        </authorList>
    </citation>
    <scope>NUCLEOTIDE SEQUENCE [LARGE SCALE GENOMIC DNA]</scope>
    <source>
        <strain evidence="3">cv. Victoria</strain>
        <tissue evidence="2">Leaf</tissue>
    </source>
</reference>